<feature type="compositionally biased region" description="Basic and acidic residues" evidence="1">
    <location>
        <begin position="1"/>
        <end position="19"/>
    </location>
</feature>
<protein>
    <submittedName>
        <fullName evidence="2">Uncharacterized protein</fullName>
    </submittedName>
</protein>
<proteinExistence type="predicted"/>
<comment type="caution">
    <text evidence="2">The sequence shown here is derived from an EMBL/GenBank/DDBJ whole genome shotgun (WGS) entry which is preliminary data.</text>
</comment>
<dbReference type="Proteomes" id="UP001444661">
    <property type="component" value="Unassembled WGS sequence"/>
</dbReference>
<gene>
    <name evidence="2" type="ORF">PG993_006917</name>
</gene>
<organism evidence="2 3">
    <name type="scientific">Apiospora rasikravindrae</name>
    <dbReference type="NCBI Taxonomy" id="990691"/>
    <lineage>
        <taxon>Eukaryota</taxon>
        <taxon>Fungi</taxon>
        <taxon>Dikarya</taxon>
        <taxon>Ascomycota</taxon>
        <taxon>Pezizomycotina</taxon>
        <taxon>Sordariomycetes</taxon>
        <taxon>Xylariomycetidae</taxon>
        <taxon>Amphisphaeriales</taxon>
        <taxon>Apiosporaceae</taxon>
        <taxon>Apiospora</taxon>
    </lineage>
</organism>
<name>A0ABR1SVZ4_9PEZI</name>
<feature type="region of interest" description="Disordered" evidence="1">
    <location>
        <begin position="1"/>
        <end position="67"/>
    </location>
</feature>
<keyword evidence="3" id="KW-1185">Reference proteome</keyword>
<reference evidence="2 3" key="1">
    <citation type="submission" date="2023-01" db="EMBL/GenBank/DDBJ databases">
        <title>Analysis of 21 Apiospora genomes using comparative genomics revels a genus with tremendous synthesis potential of carbohydrate active enzymes and secondary metabolites.</title>
        <authorList>
            <person name="Sorensen T."/>
        </authorList>
    </citation>
    <scope>NUCLEOTIDE SEQUENCE [LARGE SCALE GENOMIC DNA]</scope>
    <source>
        <strain evidence="2 3">CBS 33761</strain>
    </source>
</reference>
<dbReference type="EMBL" id="JAQQWK010000006">
    <property type="protein sequence ID" value="KAK8038506.1"/>
    <property type="molecule type" value="Genomic_DNA"/>
</dbReference>
<evidence type="ECO:0000313" key="2">
    <source>
        <dbReference type="EMBL" id="KAK8038506.1"/>
    </source>
</evidence>
<evidence type="ECO:0000313" key="3">
    <source>
        <dbReference type="Proteomes" id="UP001444661"/>
    </source>
</evidence>
<sequence length="84" mass="8935">MEGASDRFVHNGETSRESSRTATETKTSLSRNAVESYMSTKNEGGDPVTALALRPDSPTKGVADRQAKVGHDVVEALKKLNGTS</sequence>
<feature type="compositionally biased region" description="Polar residues" evidence="1">
    <location>
        <begin position="29"/>
        <end position="42"/>
    </location>
</feature>
<accession>A0ABR1SVZ4</accession>
<evidence type="ECO:0000256" key="1">
    <source>
        <dbReference type="SAM" id="MobiDB-lite"/>
    </source>
</evidence>